<evidence type="ECO:0000313" key="1">
    <source>
        <dbReference type="EMBL" id="GLY92634.1"/>
    </source>
</evidence>
<accession>A0A9W6W6M7</accession>
<dbReference type="RefSeq" id="WP_285584970.1">
    <property type="nucleotide sequence ID" value="NZ_BSTK01000032.1"/>
</dbReference>
<dbReference type="EMBL" id="BSTK01000032">
    <property type="protein sequence ID" value="GLY92634.1"/>
    <property type="molecule type" value="Genomic_DNA"/>
</dbReference>
<dbReference type="AlphaFoldDB" id="A0A9W6W6M7"/>
<dbReference type="Proteomes" id="UP001165074">
    <property type="component" value="Unassembled WGS sequence"/>
</dbReference>
<reference evidence="1" key="1">
    <citation type="submission" date="2023-03" db="EMBL/GenBank/DDBJ databases">
        <title>Actinoallomurus iriomotensis NBRC 103684.</title>
        <authorList>
            <person name="Ichikawa N."/>
            <person name="Sato H."/>
            <person name="Tonouchi N."/>
        </authorList>
    </citation>
    <scope>NUCLEOTIDE SEQUENCE</scope>
    <source>
        <strain evidence="1">NBRC 103684</strain>
    </source>
</reference>
<sequence length="74" mass="7782">MQVGAVAEQLDLDPRGPDIWFSATPAATWPAGSSHGTKARRADAPTALSSNWTATGLRAPGRPAFAGLRALWPR</sequence>
<name>A0A9W6W6M7_9ACTN</name>
<organism evidence="1 2">
    <name type="scientific">Actinoallomurus iriomotensis</name>
    <dbReference type="NCBI Taxonomy" id="478107"/>
    <lineage>
        <taxon>Bacteria</taxon>
        <taxon>Bacillati</taxon>
        <taxon>Actinomycetota</taxon>
        <taxon>Actinomycetes</taxon>
        <taxon>Streptosporangiales</taxon>
        <taxon>Thermomonosporaceae</taxon>
        <taxon>Actinoallomurus</taxon>
    </lineage>
</organism>
<evidence type="ECO:0000313" key="2">
    <source>
        <dbReference type="Proteomes" id="UP001165074"/>
    </source>
</evidence>
<keyword evidence="2" id="KW-1185">Reference proteome</keyword>
<gene>
    <name evidence="1" type="ORF">Airi02_105620</name>
</gene>
<proteinExistence type="predicted"/>
<comment type="caution">
    <text evidence="1">The sequence shown here is derived from an EMBL/GenBank/DDBJ whole genome shotgun (WGS) entry which is preliminary data.</text>
</comment>
<protein>
    <submittedName>
        <fullName evidence="1">Uncharacterized protein</fullName>
    </submittedName>
</protein>